<accession>A0ABT7ANQ5</accession>
<keyword evidence="5" id="KW-0963">Cytoplasm</keyword>
<feature type="binding site" evidence="5">
    <location>
        <position position="92"/>
    </location>
    <ligand>
        <name>AMP</name>
        <dbReference type="ChEBI" id="CHEBI:456215"/>
    </ligand>
</feature>
<sequence>MRLVILGGPGSGKSTQARYLCDRLQIPLVSMGGILKKAIAKQTELGLQCQTYVERGEFVPDPILITFIRDRLLQADTSSGWLLEGYPRTAFQAEELDFLLDELHQHLNWAIFLNTSESVMIERRLTMGEAEDLPHLIQRRIELFQTRTVPILDYYDKRQRLLTIDGNQSQEQVLAKLQTQLMANSSET</sequence>
<feature type="binding site" evidence="5">
    <location>
        <position position="140"/>
    </location>
    <ligand>
        <name>AMP</name>
        <dbReference type="ChEBI" id="CHEBI:456215"/>
    </ligand>
</feature>
<dbReference type="RefSeq" id="WP_283752285.1">
    <property type="nucleotide sequence ID" value="NZ_JAQOSP010000024.1"/>
</dbReference>
<comment type="similarity">
    <text evidence="5 6">Belongs to the adenylate kinase family.</text>
</comment>
<comment type="catalytic activity">
    <reaction evidence="5 7">
        <text>AMP + ATP = 2 ADP</text>
        <dbReference type="Rhea" id="RHEA:12973"/>
        <dbReference type="ChEBI" id="CHEBI:30616"/>
        <dbReference type="ChEBI" id="CHEBI:456215"/>
        <dbReference type="ChEBI" id="CHEBI:456216"/>
        <dbReference type="EC" id="2.7.4.3"/>
    </reaction>
</comment>
<keyword evidence="3 5" id="KW-0547">Nucleotide-binding</keyword>
<protein>
    <recommendedName>
        <fullName evidence="5 7">Adenylate kinase</fullName>
        <shortName evidence="5">AK</shortName>
        <ecNumber evidence="5 7">2.7.4.3</ecNumber>
    </recommendedName>
    <alternativeName>
        <fullName evidence="5">ATP-AMP transphosphorylase</fullName>
    </alternativeName>
    <alternativeName>
        <fullName evidence="5">ATP:AMP phosphotransferase</fullName>
    </alternativeName>
    <alternativeName>
        <fullName evidence="5">Adenylate monophosphate kinase</fullName>
    </alternativeName>
</protein>
<evidence type="ECO:0000256" key="5">
    <source>
        <dbReference type="HAMAP-Rule" id="MF_00235"/>
    </source>
</evidence>
<keyword evidence="2 5" id="KW-0545">Nucleotide biosynthesis</keyword>
<dbReference type="InterPro" id="IPR000850">
    <property type="entry name" value="Adenylat/UMP-CMP_kin"/>
</dbReference>
<feature type="binding site" evidence="5">
    <location>
        <begin position="85"/>
        <end position="88"/>
    </location>
    <ligand>
        <name>AMP</name>
        <dbReference type="ChEBI" id="CHEBI:456215"/>
    </ligand>
</feature>
<dbReference type="SUPFAM" id="SSF52540">
    <property type="entry name" value="P-loop containing nucleoside triphosphate hydrolases"/>
    <property type="match status" value="1"/>
</dbReference>
<keyword evidence="1 5" id="KW-0808">Transferase</keyword>
<feature type="region of interest" description="NMP" evidence="5">
    <location>
        <begin position="30"/>
        <end position="59"/>
    </location>
</feature>
<dbReference type="InterPro" id="IPR027417">
    <property type="entry name" value="P-loop_NTPase"/>
</dbReference>
<dbReference type="Pfam" id="PF00406">
    <property type="entry name" value="ADK"/>
    <property type="match status" value="1"/>
</dbReference>
<dbReference type="HAMAP" id="MF_00235">
    <property type="entry name" value="Adenylate_kinase_Adk"/>
    <property type="match status" value="1"/>
</dbReference>
<comment type="pathway">
    <text evidence="5">Purine metabolism; AMP biosynthesis via salvage pathway; AMP from ADP: step 1/1.</text>
</comment>
<comment type="caution">
    <text evidence="5">Lacks conserved residue(s) required for the propagation of feature annotation.</text>
</comment>
<evidence type="ECO:0000256" key="1">
    <source>
        <dbReference type="ARBA" id="ARBA00022679"/>
    </source>
</evidence>
<evidence type="ECO:0000313" key="9">
    <source>
        <dbReference type="Proteomes" id="UP001235303"/>
    </source>
</evidence>
<keyword evidence="9" id="KW-1185">Reference proteome</keyword>
<feature type="binding site" evidence="5">
    <location>
        <begin position="10"/>
        <end position="15"/>
    </location>
    <ligand>
        <name>ATP</name>
        <dbReference type="ChEBI" id="CHEBI:30616"/>
    </ligand>
</feature>
<dbReference type="EC" id="2.7.4.3" evidence="5 7"/>
<keyword evidence="5 7" id="KW-0067">ATP-binding</keyword>
<comment type="subcellular location">
    <subcellularLocation>
        <location evidence="5 7">Cytoplasm</location>
    </subcellularLocation>
</comment>
<dbReference type="Proteomes" id="UP001235303">
    <property type="component" value="Unassembled WGS sequence"/>
</dbReference>
<dbReference type="PRINTS" id="PR00094">
    <property type="entry name" value="ADENYLTKNASE"/>
</dbReference>
<dbReference type="Gene3D" id="3.40.50.300">
    <property type="entry name" value="P-loop containing nucleotide triphosphate hydrolases"/>
    <property type="match status" value="1"/>
</dbReference>
<gene>
    <name evidence="5" type="primary">adk</name>
    <name evidence="8" type="ORF">PMG71_03665</name>
</gene>
<keyword evidence="4 5" id="KW-0418">Kinase</keyword>
<dbReference type="GO" id="GO:0016301">
    <property type="term" value="F:kinase activity"/>
    <property type="evidence" value="ECO:0007669"/>
    <property type="project" value="UniProtKB-KW"/>
</dbReference>
<dbReference type="PANTHER" id="PTHR23359">
    <property type="entry name" value="NUCLEOTIDE KINASE"/>
    <property type="match status" value="1"/>
</dbReference>
<evidence type="ECO:0000256" key="4">
    <source>
        <dbReference type="ARBA" id="ARBA00022777"/>
    </source>
</evidence>
<comment type="caution">
    <text evidence="8">The sequence shown here is derived from an EMBL/GenBank/DDBJ whole genome shotgun (WGS) entry which is preliminary data.</text>
</comment>
<evidence type="ECO:0000256" key="7">
    <source>
        <dbReference type="RuleBase" id="RU003331"/>
    </source>
</evidence>
<name>A0ABT7ANQ5_9CYAN</name>
<comment type="domain">
    <text evidence="5">Consists of three domains, a large central CORE domain and two small peripheral domains, NMPbind and LID, which undergo movements during catalysis. The LID domain closes over the site of phosphoryl transfer upon ATP binding. Assembling and dissambling the active center during each catalytic cycle provides an effective means to prevent ATP hydrolysis.</text>
</comment>
<organism evidence="8 9">
    <name type="scientific">Roseofilum acuticapitatum BLCC-M154</name>
    <dbReference type="NCBI Taxonomy" id="3022444"/>
    <lineage>
        <taxon>Bacteria</taxon>
        <taxon>Bacillati</taxon>
        <taxon>Cyanobacteriota</taxon>
        <taxon>Cyanophyceae</taxon>
        <taxon>Desertifilales</taxon>
        <taxon>Desertifilaceae</taxon>
        <taxon>Roseofilum</taxon>
        <taxon>Roseofilum acuticapitatum</taxon>
    </lineage>
</organism>
<proteinExistence type="inferred from homology"/>
<feature type="binding site" evidence="5">
    <location>
        <position position="168"/>
    </location>
    <ligand>
        <name>ATP</name>
        <dbReference type="ChEBI" id="CHEBI:30616"/>
    </ligand>
</feature>
<dbReference type="EMBL" id="JAQOSP010000024">
    <property type="protein sequence ID" value="MDJ1168521.1"/>
    <property type="molecule type" value="Genomic_DNA"/>
</dbReference>
<evidence type="ECO:0000256" key="6">
    <source>
        <dbReference type="RuleBase" id="RU003330"/>
    </source>
</evidence>
<reference evidence="8 9" key="1">
    <citation type="submission" date="2023-01" db="EMBL/GenBank/DDBJ databases">
        <title>Novel diversity within Roseofilum (Cyanobacteria; Desertifilaceae) from marine benthic mats with descriptions of four novel species.</title>
        <authorList>
            <person name="Wang Y."/>
            <person name="Berthold D.E."/>
            <person name="Hu J."/>
            <person name="Lefler F.W."/>
            <person name="Laughinghouse H.D. IV."/>
        </authorList>
    </citation>
    <scope>NUCLEOTIDE SEQUENCE [LARGE SCALE GENOMIC DNA]</scope>
    <source>
        <strain evidence="8 9">BLCC-M154</strain>
    </source>
</reference>
<evidence type="ECO:0000256" key="3">
    <source>
        <dbReference type="ARBA" id="ARBA00022741"/>
    </source>
</evidence>
<comment type="function">
    <text evidence="5">Catalyzes the reversible transfer of the terminal phosphate group between ATP and AMP. Plays an important role in cellular energy homeostasis and in adenine nucleotide metabolism.</text>
</comment>
<comment type="subunit">
    <text evidence="5 7">Monomer.</text>
</comment>
<feature type="binding site" evidence="5">
    <location>
        <begin position="57"/>
        <end position="59"/>
    </location>
    <ligand>
        <name>AMP</name>
        <dbReference type="ChEBI" id="CHEBI:456215"/>
    </ligand>
</feature>
<evidence type="ECO:0000256" key="2">
    <source>
        <dbReference type="ARBA" id="ARBA00022727"/>
    </source>
</evidence>
<dbReference type="CDD" id="cd01428">
    <property type="entry name" value="ADK"/>
    <property type="match status" value="1"/>
</dbReference>
<evidence type="ECO:0000313" key="8">
    <source>
        <dbReference type="EMBL" id="MDJ1168521.1"/>
    </source>
</evidence>